<dbReference type="OrthoDB" id="981191at2"/>
<keyword evidence="2" id="KW-1185">Reference proteome</keyword>
<proteinExistence type="predicted"/>
<dbReference type="SUPFAM" id="SSF54427">
    <property type="entry name" value="NTF2-like"/>
    <property type="match status" value="1"/>
</dbReference>
<gene>
    <name evidence="1" type="ORF">GB881_15200</name>
</gene>
<dbReference type="InterPro" id="IPR032710">
    <property type="entry name" value="NTF2-like_dom_sf"/>
</dbReference>
<dbReference type="Proteomes" id="UP000437709">
    <property type="component" value="Unassembled WGS sequence"/>
</dbReference>
<dbReference type="EMBL" id="WHPC01000076">
    <property type="protein sequence ID" value="MPV38366.1"/>
    <property type="molecule type" value="Genomic_DNA"/>
</dbReference>
<accession>A0A6N7EQE9</accession>
<sequence>MSQTAKLHLGLCAHVNDTPNLGSGNGKACFRNEAGYSHMNDRGKRVSDLVRRVSALERSVEVRAMITAYGEACDEGPYQIAGLEKYWSRNARFASNGDEHVGHDDIAAFFKQLVAPFTLHYFTNIRVTGLGDDTVQVHCYGWETPVIGTASAVGAFTHDVALATDWQQKWRWNEWQQSVHFISPHDRGWAPATRVIDQTSTGELPTAEE</sequence>
<protein>
    <submittedName>
        <fullName evidence="1">Uncharacterized protein</fullName>
    </submittedName>
</protein>
<comment type="caution">
    <text evidence="1">The sequence shown here is derived from an EMBL/GenBank/DDBJ whole genome shotgun (WGS) entry which is preliminary data.</text>
</comment>
<dbReference type="AlphaFoldDB" id="A0A6N7EQE9"/>
<name>A0A6N7EQE9_9MICO</name>
<evidence type="ECO:0000313" key="1">
    <source>
        <dbReference type="EMBL" id="MPV38366.1"/>
    </source>
</evidence>
<evidence type="ECO:0000313" key="2">
    <source>
        <dbReference type="Proteomes" id="UP000437709"/>
    </source>
</evidence>
<reference evidence="1 2" key="1">
    <citation type="submission" date="2019-10" db="EMBL/GenBank/DDBJ databases">
        <title>Georgenia wutianyii sp. nov. and Georgenia yuyongxinii sp. nov. isolated from plateau pika (Ochotona curzoniae) in the Qinghai-Tibet plateau of China.</title>
        <authorList>
            <person name="Tian Z."/>
        </authorList>
    </citation>
    <scope>NUCLEOTIDE SEQUENCE [LARGE SCALE GENOMIC DNA]</scope>
    <source>
        <strain evidence="1 2">JCM 19765</strain>
    </source>
</reference>
<organism evidence="1 2">
    <name type="scientific">Georgenia subflava</name>
    <dbReference type="NCBI Taxonomy" id="1622177"/>
    <lineage>
        <taxon>Bacteria</taxon>
        <taxon>Bacillati</taxon>
        <taxon>Actinomycetota</taxon>
        <taxon>Actinomycetes</taxon>
        <taxon>Micrococcales</taxon>
        <taxon>Bogoriellaceae</taxon>
        <taxon>Georgenia</taxon>
    </lineage>
</organism>
<dbReference type="Gene3D" id="3.10.450.50">
    <property type="match status" value="1"/>
</dbReference>